<dbReference type="EMBL" id="JAHRIQ010000087">
    <property type="protein sequence ID" value="MEQ2220104.1"/>
    <property type="molecule type" value="Genomic_DNA"/>
</dbReference>
<name>A0ABV0SHQ9_9TELE</name>
<comment type="caution">
    <text evidence="2">The sequence shown here is derived from an EMBL/GenBank/DDBJ whole genome shotgun (WGS) entry which is preliminary data.</text>
</comment>
<keyword evidence="3" id="KW-1185">Reference proteome</keyword>
<feature type="compositionally biased region" description="Basic and acidic residues" evidence="1">
    <location>
        <begin position="110"/>
        <end position="122"/>
    </location>
</feature>
<reference evidence="2 3" key="1">
    <citation type="submission" date="2021-06" db="EMBL/GenBank/DDBJ databases">
        <authorList>
            <person name="Palmer J.M."/>
        </authorList>
    </citation>
    <scope>NUCLEOTIDE SEQUENCE [LARGE SCALE GENOMIC DNA]</scope>
    <source>
        <strain evidence="3">if_2019</strain>
        <tissue evidence="2">Muscle</tissue>
    </source>
</reference>
<evidence type="ECO:0000313" key="2">
    <source>
        <dbReference type="EMBL" id="MEQ2220104.1"/>
    </source>
</evidence>
<gene>
    <name evidence="2" type="ORF">ILYODFUR_001914</name>
</gene>
<feature type="region of interest" description="Disordered" evidence="1">
    <location>
        <begin position="110"/>
        <end position="130"/>
    </location>
</feature>
<dbReference type="Proteomes" id="UP001482620">
    <property type="component" value="Unassembled WGS sequence"/>
</dbReference>
<organism evidence="2 3">
    <name type="scientific">Ilyodon furcidens</name>
    <name type="common">goldbreast splitfin</name>
    <dbReference type="NCBI Taxonomy" id="33524"/>
    <lineage>
        <taxon>Eukaryota</taxon>
        <taxon>Metazoa</taxon>
        <taxon>Chordata</taxon>
        <taxon>Craniata</taxon>
        <taxon>Vertebrata</taxon>
        <taxon>Euteleostomi</taxon>
        <taxon>Actinopterygii</taxon>
        <taxon>Neopterygii</taxon>
        <taxon>Teleostei</taxon>
        <taxon>Neoteleostei</taxon>
        <taxon>Acanthomorphata</taxon>
        <taxon>Ovalentaria</taxon>
        <taxon>Atherinomorphae</taxon>
        <taxon>Cyprinodontiformes</taxon>
        <taxon>Goodeidae</taxon>
        <taxon>Ilyodon</taxon>
    </lineage>
</organism>
<proteinExistence type="predicted"/>
<evidence type="ECO:0000313" key="3">
    <source>
        <dbReference type="Proteomes" id="UP001482620"/>
    </source>
</evidence>
<evidence type="ECO:0000256" key="1">
    <source>
        <dbReference type="SAM" id="MobiDB-lite"/>
    </source>
</evidence>
<accession>A0ABV0SHQ9</accession>
<sequence>MVCKQSLSHHFSTEMNRFGSLTVTAPLPWLFGHVSSGYFHYFAYVFMGEDQAVQEPRAAAQNLPQIGLFEGYVCGDMSMQSYVHLNFFVHHKFLNFSLLQTFSMKPAHSFVHETPDPSREPAGKPSSARL</sequence>
<protein>
    <submittedName>
        <fullName evidence="2">Uncharacterized protein</fullName>
    </submittedName>
</protein>